<evidence type="ECO:0008006" key="3">
    <source>
        <dbReference type="Google" id="ProtNLM"/>
    </source>
</evidence>
<dbReference type="HOGENOM" id="CLU_679807_0_0_1"/>
<dbReference type="OrthoDB" id="9948828at2759"/>
<organism evidence="1 2">
    <name type="scientific">Gloeophyllum trabeum (strain ATCC 11539 / FP-39264 / Madison 617)</name>
    <name type="common">Brown rot fungus</name>
    <dbReference type="NCBI Taxonomy" id="670483"/>
    <lineage>
        <taxon>Eukaryota</taxon>
        <taxon>Fungi</taxon>
        <taxon>Dikarya</taxon>
        <taxon>Basidiomycota</taxon>
        <taxon>Agaricomycotina</taxon>
        <taxon>Agaricomycetes</taxon>
        <taxon>Gloeophyllales</taxon>
        <taxon>Gloeophyllaceae</taxon>
        <taxon>Gloeophyllum</taxon>
    </lineage>
</organism>
<dbReference type="InterPro" id="IPR032675">
    <property type="entry name" value="LRR_dom_sf"/>
</dbReference>
<dbReference type="AlphaFoldDB" id="S7PZN6"/>
<dbReference type="GeneID" id="19302269"/>
<dbReference type="Gene3D" id="3.80.10.10">
    <property type="entry name" value="Ribonuclease Inhibitor"/>
    <property type="match status" value="1"/>
</dbReference>
<dbReference type="EMBL" id="KB469306">
    <property type="protein sequence ID" value="EPQ52928.1"/>
    <property type="molecule type" value="Genomic_DNA"/>
</dbReference>
<accession>S7PZN6</accession>
<dbReference type="Proteomes" id="UP000030669">
    <property type="component" value="Unassembled WGS sequence"/>
</dbReference>
<keyword evidence="2" id="KW-1185">Reference proteome</keyword>
<dbReference type="SUPFAM" id="SSF52058">
    <property type="entry name" value="L domain-like"/>
    <property type="match status" value="1"/>
</dbReference>
<protein>
    <recommendedName>
        <fullName evidence="3">RNI-like protein</fullName>
    </recommendedName>
</protein>
<proteinExistence type="predicted"/>
<gene>
    <name evidence="1" type="ORF">GLOTRDRAFT_131218</name>
</gene>
<dbReference type="RefSeq" id="XP_007868264.1">
    <property type="nucleotide sequence ID" value="XM_007870073.1"/>
</dbReference>
<evidence type="ECO:0000313" key="2">
    <source>
        <dbReference type="Proteomes" id="UP000030669"/>
    </source>
</evidence>
<reference evidence="1 2" key="1">
    <citation type="journal article" date="2012" name="Science">
        <title>The Paleozoic origin of enzymatic lignin decomposition reconstructed from 31 fungal genomes.</title>
        <authorList>
            <person name="Floudas D."/>
            <person name="Binder M."/>
            <person name="Riley R."/>
            <person name="Barry K."/>
            <person name="Blanchette R.A."/>
            <person name="Henrissat B."/>
            <person name="Martinez A.T."/>
            <person name="Otillar R."/>
            <person name="Spatafora J.W."/>
            <person name="Yadav J.S."/>
            <person name="Aerts A."/>
            <person name="Benoit I."/>
            <person name="Boyd A."/>
            <person name="Carlson A."/>
            <person name="Copeland A."/>
            <person name="Coutinho P.M."/>
            <person name="de Vries R.P."/>
            <person name="Ferreira P."/>
            <person name="Findley K."/>
            <person name="Foster B."/>
            <person name="Gaskell J."/>
            <person name="Glotzer D."/>
            <person name="Gorecki P."/>
            <person name="Heitman J."/>
            <person name="Hesse C."/>
            <person name="Hori C."/>
            <person name="Igarashi K."/>
            <person name="Jurgens J.A."/>
            <person name="Kallen N."/>
            <person name="Kersten P."/>
            <person name="Kohler A."/>
            <person name="Kuees U."/>
            <person name="Kumar T.K.A."/>
            <person name="Kuo A."/>
            <person name="LaButti K."/>
            <person name="Larrondo L.F."/>
            <person name="Lindquist E."/>
            <person name="Ling A."/>
            <person name="Lombard V."/>
            <person name="Lucas S."/>
            <person name="Lundell T."/>
            <person name="Martin R."/>
            <person name="McLaughlin D.J."/>
            <person name="Morgenstern I."/>
            <person name="Morin E."/>
            <person name="Murat C."/>
            <person name="Nagy L.G."/>
            <person name="Nolan M."/>
            <person name="Ohm R.A."/>
            <person name="Patyshakuliyeva A."/>
            <person name="Rokas A."/>
            <person name="Ruiz-Duenas F.J."/>
            <person name="Sabat G."/>
            <person name="Salamov A."/>
            <person name="Samejima M."/>
            <person name="Schmutz J."/>
            <person name="Slot J.C."/>
            <person name="St John F."/>
            <person name="Stenlid J."/>
            <person name="Sun H."/>
            <person name="Sun S."/>
            <person name="Syed K."/>
            <person name="Tsang A."/>
            <person name="Wiebenga A."/>
            <person name="Young D."/>
            <person name="Pisabarro A."/>
            <person name="Eastwood D.C."/>
            <person name="Martin F."/>
            <person name="Cullen D."/>
            <person name="Grigoriev I.V."/>
            <person name="Hibbett D.S."/>
        </authorList>
    </citation>
    <scope>NUCLEOTIDE SEQUENCE [LARGE SCALE GENOMIC DNA]</scope>
    <source>
        <strain evidence="1 2">ATCC 11539</strain>
    </source>
</reference>
<evidence type="ECO:0000313" key="1">
    <source>
        <dbReference type="EMBL" id="EPQ52928.1"/>
    </source>
</evidence>
<dbReference type="KEGG" id="gtr:GLOTRDRAFT_131218"/>
<sequence length="405" mass="45503">MVRKQNLRNMHSIALSGERYIHGDTNSLKWMSKLQLPSLQKFRVKDLRLAVYKNLLLPTLTCLSITGDSQGMSVSTILSTLSALPRLETLELSGCVLIPDDRNGYRSGLQGREPKTVLTHLRSLSLEANLIECATLLSSLDVPMGTDLRMVLNGLYYKYRTNSKPLLMTEVLSPIQTFIQNVVSAHPLTKLAIRKTRRESIITERYEDYVTWRVAPEGSSSPSSQIMTISVPRSRIHLSRLEGDDGVRDALLGFLVSQDLASLQVEIPMMAADWKRKLGALVNVRRLWVTGADQEFIGALSSQGGAPLLFPRLQHLVIEEDGTCCFDEKFARNVSAGLKSRKAEKRQKLERLDVRCVQTWPHGPVKRLQGVVGTLTFLTPFRISELSMEETFDTEDEMSELEDSE</sequence>
<name>S7PZN6_GLOTA</name>